<evidence type="ECO:0000259" key="1">
    <source>
        <dbReference type="PROSITE" id="PS50006"/>
    </source>
</evidence>
<evidence type="ECO:0000313" key="2">
    <source>
        <dbReference type="EMBL" id="EAR83437.4"/>
    </source>
</evidence>
<proteinExistence type="predicted"/>
<dbReference type="GeneID" id="7824511"/>
<dbReference type="AlphaFoldDB" id="Q22DW8"/>
<dbReference type="PROSITE" id="PS50006">
    <property type="entry name" value="FHA_DOMAIN"/>
    <property type="match status" value="1"/>
</dbReference>
<dbReference type="InterPro" id="IPR008984">
    <property type="entry name" value="SMAD_FHA_dom_sf"/>
</dbReference>
<dbReference type="Pfam" id="PF00498">
    <property type="entry name" value="FHA"/>
    <property type="match status" value="1"/>
</dbReference>
<name>Q22DW8_TETTS</name>
<feature type="domain" description="FHA" evidence="1">
    <location>
        <begin position="362"/>
        <end position="416"/>
    </location>
</feature>
<dbReference type="HOGENOM" id="CLU_476200_0_0_1"/>
<dbReference type="RefSeq" id="XP_001031100.4">
    <property type="nucleotide sequence ID" value="XM_001031100.4"/>
</dbReference>
<organism evidence="2 3">
    <name type="scientific">Tetrahymena thermophila (strain SB210)</name>
    <dbReference type="NCBI Taxonomy" id="312017"/>
    <lineage>
        <taxon>Eukaryota</taxon>
        <taxon>Sar</taxon>
        <taxon>Alveolata</taxon>
        <taxon>Ciliophora</taxon>
        <taxon>Intramacronucleata</taxon>
        <taxon>Oligohymenophorea</taxon>
        <taxon>Hymenostomatida</taxon>
        <taxon>Tetrahymenina</taxon>
        <taxon>Tetrahymenidae</taxon>
        <taxon>Tetrahymena</taxon>
    </lineage>
</organism>
<protein>
    <submittedName>
        <fullName evidence="2">FHA domain protein</fullName>
    </submittedName>
</protein>
<dbReference type="eggNOG" id="ENOG502SUIJ">
    <property type="taxonomic scope" value="Eukaryota"/>
</dbReference>
<dbReference type="Gene3D" id="2.60.200.20">
    <property type="match status" value="1"/>
</dbReference>
<dbReference type="SMART" id="SM00240">
    <property type="entry name" value="FHA"/>
    <property type="match status" value="1"/>
</dbReference>
<dbReference type="Proteomes" id="UP000009168">
    <property type="component" value="Unassembled WGS sequence"/>
</dbReference>
<dbReference type="KEGG" id="tet:TTHERM_00926900"/>
<dbReference type="OrthoDB" id="310858at2759"/>
<sequence length="437" mass="50596">MGTSSSQNICGADSFQDVYERNQTETYLPSNFYPYHINHLQNSEYHPRTYRQLETEYDDYNQITREQLQRSRSPVPLRKEGHQFAYQTYSLNSNISSSSNKKQTTENNLDKTMNYNYTATTKEPLSPLNTNSMKHTYTSPFQYQSNSKLQQVMTQKQNVNDTEEMKEQQRQFAERVKRLSEIINFAPVLRLTVIASANLKKDLYLTINAQGLLNGLRNEKDGYVFFGCKKKAKKISKDTKQALVINDFIIPPTDPVQAKQQRGRHFQIKYDIKNNFYSIVDLGVGFGVFKKATIPHILRNQDLINFGLTLCTIKFITRENPNKSFSQKYFQNKEEIILKAQFYGGYSNGEVYELDPKEYQEVTLGRSEKCSLCFKDKLISKVQCLIQFNPNIGWILKDGDGSLPSTNGTWIYLQKEEQIVDGMIIKANQTMFQASIH</sequence>
<dbReference type="SUPFAM" id="SSF49879">
    <property type="entry name" value="SMAD/FHA domain"/>
    <property type="match status" value="1"/>
</dbReference>
<dbReference type="CDD" id="cd00060">
    <property type="entry name" value="FHA"/>
    <property type="match status" value="2"/>
</dbReference>
<dbReference type="InterPro" id="IPR000253">
    <property type="entry name" value="FHA_dom"/>
</dbReference>
<gene>
    <name evidence="2" type="ORF">TTHERM_00926900</name>
</gene>
<reference evidence="3" key="1">
    <citation type="journal article" date="2006" name="PLoS Biol.">
        <title>Macronuclear genome sequence of the ciliate Tetrahymena thermophila, a model eukaryote.</title>
        <authorList>
            <person name="Eisen J.A."/>
            <person name="Coyne R.S."/>
            <person name="Wu M."/>
            <person name="Wu D."/>
            <person name="Thiagarajan M."/>
            <person name="Wortman J.R."/>
            <person name="Badger J.H."/>
            <person name="Ren Q."/>
            <person name="Amedeo P."/>
            <person name="Jones K.M."/>
            <person name="Tallon L.J."/>
            <person name="Delcher A.L."/>
            <person name="Salzberg S.L."/>
            <person name="Silva J.C."/>
            <person name="Haas B.J."/>
            <person name="Majoros W.H."/>
            <person name="Farzad M."/>
            <person name="Carlton J.M."/>
            <person name="Smith R.K. Jr."/>
            <person name="Garg J."/>
            <person name="Pearlman R.E."/>
            <person name="Karrer K.M."/>
            <person name="Sun L."/>
            <person name="Manning G."/>
            <person name="Elde N.C."/>
            <person name="Turkewitz A.P."/>
            <person name="Asai D.J."/>
            <person name="Wilkes D.E."/>
            <person name="Wang Y."/>
            <person name="Cai H."/>
            <person name="Collins K."/>
            <person name="Stewart B.A."/>
            <person name="Lee S.R."/>
            <person name="Wilamowska K."/>
            <person name="Weinberg Z."/>
            <person name="Ruzzo W.L."/>
            <person name="Wloga D."/>
            <person name="Gaertig J."/>
            <person name="Frankel J."/>
            <person name="Tsao C.-C."/>
            <person name="Gorovsky M.A."/>
            <person name="Keeling P.J."/>
            <person name="Waller R.F."/>
            <person name="Patron N.J."/>
            <person name="Cherry J.M."/>
            <person name="Stover N.A."/>
            <person name="Krieger C.J."/>
            <person name="del Toro C."/>
            <person name="Ryder H.F."/>
            <person name="Williamson S.C."/>
            <person name="Barbeau R.A."/>
            <person name="Hamilton E.P."/>
            <person name="Orias E."/>
        </authorList>
    </citation>
    <scope>NUCLEOTIDE SEQUENCE [LARGE SCALE GENOMIC DNA]</scope>
    <source>
        <strain evidence="3">SB210</strain>
    </source>
</reference>
<keyword evidence="3" id="KW-1185">Reference proteome</keyword>
<dbReference type="EMBL" id="GG662734">
    <property type="protein sequence ID" value="EAR83437.4"/>
    <property type="molecule type" value="Genomic_DNA"/>
</dbReference>
<accession>Q22DW8</accession>
<dbReference type="InParanoid" id="Q22DW8"/>
<evidence type="ECO:0000313" key="3">
    <source>
        <dbReference type="Proteomes" id="UP000009168"/>
    </source>
</evidence>